<protein>
    <submittedName>
        <fullName evidence="1">Uncharacterized protein</fullName>
    </submittedName>
</protein>
<gene>
    <name evidence="1" type="ORF">EJ02DRAFT_470540</name>
</gene>
<sequence>MVVKTHRAYKTLSGFDLVHLPNREVDERSWEFFSEAFLDTTIPLRSYQSGTYETDSAAALMGKKPGYLRAASQMTSLKSLRSPLYTLLGYDTSYNLDSDHKATNLPDALPESVEHPWLELDSGMFEELEHCFAALYRRYVEGYFPSLKDIYLDCLQAFDPNFAGTIFLLPELMVL</sequence>
<dbReference type="EMBL" id="ML976197">
    <property type="protein sequence ID" value="KAF1936303.1"/>
    <property type="molecule type" value="Genomic_DNA"/>
</dbReference>
<dbReference type="AlphaFoldDB" id="A0A6A5S8X3"/>
<accession>A0A6A5S8X3</accession>
<proteinExistence type="predicted"/>
<reference evidence="1" key="1">
    <citation type="journal article" date="2020" name="Stud. Mycol.">
        <title>101 Dothideomycetes genomes: a test case for predicting lifestyles and emergence of pathogens.</title>
        <authorList>
            <person name="Haridas S."/>
            <person name="Albert R."/>
            <person name="Binder M."/>
            <person name="Bloem J."/>
            <person name="Labutti K."/>
            <person name="Salamov A."/>
            <person name="Andreopoulos B."/>
            <person name="Baker S."/>
            <person name="Barry K."/>
            <person name="Bills G."/>
            <person name="Bluhm B."/>
            <person name="Cannon C."/>
            <person name="Castanera R."/>
            <person name="Culley D."/>
            <person name="Daum C."/>
            <person name="Ezra D."/>
            <person name="Gonzalez J."/>
            <person name="Henrissat B."/>
            <person name="Kuo A."/>
            <person name="Liang C."/>
            <person name="Lipzen A."/>
            <person name="Lutzoni F."/>
            <person name="Magnuson J."/>
            <person name="Mondo S."/>
            <person name="Nolan M."/>
            <person name="Ohm R."/>
            <person name="Pangilinan J."/>
            <person name="Park H.-J."/>
            <person name="Ramirez L."/>
            <person name="Alfaro M."/>
            <person name="Sun H."/>
            <person name="Tritt A."/>
            <person name="Yoshinaga Y."/>
            <person name="Zwiers L.-H."/>
            <person name="Turgeon B."/>
            <person name="Goodwin S."/>
            <person name="Spatafora J."/>
            <person name="Crous P."/>
            <person name="Grigoriev I."/>
        </authorList>
    </citation>
    <scope>NUCLEOTIDE SEQUENCE</scope>
    <source>
        <strain evidence="1">CBS 161.51</strain>
    </source>
</reference>
<dbReference type="OrthoDB" id="3685234at2759"/>
<organism evidence="1 2">
    <name type="scientific">Clathrospora elynae</name>
    <dbReference type="NCBI Taxonomy" id="706981"/>
    <lineage>
        <taxon>Eukaryota</taxon>
        <taxon>Fungi</taxon>
        <taxon>Dikarya</taxon>
        <taxon>Ascomycota</taxon>
        <taxon>Pezizomycotina</taxon>
        <taxon>Dothideomycetes</taxon>
        <taxon>Pleosporomycetidae</taxon>
        <taxon>Pleosporales</taxon>
        <taxon>Diademaceae</taxon>
        <taxon>Clathrospora</taxon>
    </lineage>
</organism>
<name>A0A6A5S8X3_9PLEO</name>
<evidence type="ECO:0000313" key="2">
    <source>
        <dbReference type="Proteomes" id="UP000800038"/>
    </source>
</evidence>
<evidence type="ECO:0000313" key="1">
    <source>
        <dbReference type="EMBL" id="KAF1936303.1"/>
    </source>
</evidence>
<dbReference type="Proteomes" id="UP000800038">
    <property type="component" value="Unassembled WGS sequence"/>
</dbReference>
<keyword evidence="2" id="KW-1185">Reference proteome</keyword>